<dbReference type="Proteomes" id="UP000186400">
    <property type="component" value="Unassembled WGS sequence"/>
</dbReference>
<evidence type="ECO:0000313" key="3">
    <source>
        <dbReference type="Proteomes" id="UP000186400"/>
    </source>
</evidence>
<protein>
    <submittedName>
        <fullName evidence="2">Uncharacterized protein</fullName>
    </submittedName>
</protein>
<keyword evidence="3" id="KW-1185">Reference proteome</keyword>
<gene>
    <name evidence="2" type="ORF">SAMN05920897_11817</name>
</gene>
<evidence type="ECO:0000256" key="1">
    <source>
        <dbReference type="SAM" id="MobiDB-lite"/>
    </source>
</evidence>
<dbReference type="EMBL" id="FTMS01000018">
    <property type="protein sequence ID" value="SIQ91517.1"/>
    <property type="molecule type" value="Genomic_DNA"/>
</dbReference>
<dbReference type="STRING" id="159291.SAMN05920897_11817"/>
<feature type="region of interest" description="Disordered" evidence="1">
    <location>
        <begin position="135"/>
        <end position="198"/>
    </location>
</feature>
<accession>A0A1N6WN60</accession>
<evidence type="ECO:0000313" key="2">
    <source>
        <dbReference type="EMBL" id="SIQ91517.1"/>
    </source>
</evidence>
<name>A0A1N6WN60_9SPIO</name>
<dbReference type="AlphaFoldDB" id="A0A1N6WN60"/>
<feature type="compositionally biased region" description="Low complexity" evidence="1">
    <location>
        <begin position="143"/>
        <end position="167"/>
    </location>
</feature>
<sequence>MNNWKRGARWIPCSGPGCGQRVISILCLVLLVSPALAAQRRVDDAALRTAREETEIILDLGRLLGFVHRMTQESPELDFESDQAREMLEILEEIRGTPRMTPTRARTMIQRIEDTILTAAQLAYTDRLWINAQRNDQRNTQNSRAESASSGQESASASRAGPGSSSRQGTSTEDGAPAGSLASYAAGGPYNPMTETGRRHAEDFEALYAYLQTKRVGR</sequence>
<organism evidence="2 3">
    <name type="scientific">Alkalispirochaeta americana</name>
    <dbReference type="NCBI Taxonomy" id="159291"/>
    <lineage>
        <taxon>Bacteria</taxon>
        <taxon>Pseudomonadati</taxon>
        <taxon>Spirochaetota</taxon>
        <taxon>Spirochaetia</taxon>
        <taxon>Spirochaetales</taxon>
        <taxon>Spirochaetaceae</taxon>
        <taxon>Alkalispirochaeta</taxon>
    </lineage>
</organism>
<reference evidence="3" key="1">
    <citation type="submission" date="2017-01" db="EMBL/GenBank/DDBJ databases">
        <authorList>
            <person name="Varghese N."/>
            <person name="Submissions S."/>
        </authorList>
    </citation>
    <scope>NUCLEOTIDE SEQUENCE [LARGE SCALE GENOMIC DNA]</scope>
    <source>
        <strain evidence="3">ASpG1</strain>
    </source>
</reference>
<proteinExistence type="predicted"/>